<name>A0A183F445_HELPZ</name>
<evidence type="ECO:0000313" key="1">
    <source>
        <dbReference type="EMBL" id="VDO19320.1"/>
    </source>
</evidence>
<evidence type="ECO:0000313" key="3">
    <source>
        <dbReference type="WBParaSite" id="HPBE_0000093701-mRNA-1"/>
    </source>
</evidence>
<accession>A0A183F445</accession>
<dbReference type="Proteomes" id="UP000050761">
    <property type="component" value="Unassembled WGS sequence"/>
</dbReference>
<evidence type="ECO:0000313" key="2">
    <source>
        <dbReference type="Proteomes" id="UP000050761"/>
    </source>
</evidence>
<proteinExistence type="predicted"/>
<dbReference type="AlphaFoldDB" id="A0A183F445"/>
<organism evidence="2 3">
    <name type="scientific">Heligmosomoides polygyrus</name>
    <name type="common">Parasitic roundworm</name>
    <dbReference type="NCBI Taxonomy" id="6339"/>
    <lineage>
        <taxon>Eukaryota</taxon>
        <taxon>Metazoa</taxon>
        <taxon>Ecdysozoa</taxon>
        <taxon>Nematoda</taxon>
        <taxon>Chromadorea</taxon>
        <taxon>Rhabditida</taxon>
        <taxon>Rhabditina</taxon>
        <taxon>Rhabditomorpha</taxon>
        <taxon>Strongyloidea</taxon>
        <taxon>Heligmosomidae</taxon>
        <taxon>Heligmosomoides</taxon>
    </lineage>
</organism>
<accession>A0A3P7TBN7</accession>
<reference evidence="3" key="2">
    <citation type="submission" date="2019-09" db="UniProtKB">
        <authorList>
            <consortium name="WormBaseParasite"/>
        </authorList>
    </citation>
    <scope>IDENTIFICATION</scope>
</reference>
<protein>
    <submittedName>
        <fullName evidence="1 3">Uncharacterized protein</fullName>
    </submittedName>
</protein>
<dbReference type="EMBL" id="UZAH01000860">
    <property type="protein sequence ID" value="VDO19320.1"/>
    <property type="molecule type" value="Genomic_DNA"/>
</dbReference>
<sequence length="173" mass="19337">MSAEESNHWSLDDLLFAKFAELDQKVALLREEMDSIASLLERRKRIRDSSISMANQILNDAERLPHWSHIQAWQGATPQQVVFEGSPPTLSFASEADRILSGRLYDADLPIEHEEPSALNGRSANAVSSPRTTFHPYRRPTTNHHDALSSSLLATKRYVVMVSNEALSALLNG</sequence>
<reference evidence="1 2" key="1">
    <citation type="submission" date="2018-11" db="EMBL/GenBank/DDBJ databases">
        <authorList>
            <consortium name="Pathogen Informatics"/>
        </authorList>
    </citation>
    <scope>NUCLEOTIDE SEQUENCE [LARGE SCALE GENOMIC DNA]</scope>
</reference>
<gene>
    <name evidence="1" type="ORF">HPBE_LOCUS938</name>
</gene>
<dbReference type="OrthoDB" id="5836540at2759"/>
<dbReference type="WBParaSite" id="HPBE_0000093701-mRNA-1">
    <property type="protein sequence ID" value="HPBE_0000093701-mRNA-1"/>
    <property type="gene ID" value="HPBE_0000093701"/>
</dbReference>
<keyword evidence="2" id="KW-1185">Reference proteome</keyword>